<sequence>MGALKKVWDASVEWGASRGEGRVIAATSRQAVKNHCAVCGRKATRTTGTVRHCSRAACLRQLAALF</sequence>
<accession>A0A1I3TZK7</accession>
<dbReference type="Proteomes" id="UP000199025">
    <property type="component" value="Unassembled WGS sequence"/>
</dbReference>
<name>A0A1I3TZK7_9PSEU</name>
<dbReference type="EMBL" id="FORP01000008">
    <property type="protein sequence ID" value="SFJ76738.1"/>
    <property type="molecule type" value="Genomic_DNA"/>
</dbReference>
<dbReference type="STRING" id="115433.SAMN05421835_108190"/>
<reference evidence="1 2" key="1">
    <citation type="submission" date="2016-10" db="EMBL/GenBank/DDBJ databases">
        <authorList>
            <person name="de Groot N.N."/>
        </authorList>
    </citation>
    <scope>NUCLEOTIDE SEQUENCE [LARGE SCALE GENOMIC DNA]</scope>
    <source>
        <strain evidence="1 2">DSM 44468</strain>
    </source>
</reference>
<evidence type="ECO:0000313" key="1">
    <source>
        <dbReference type="EMBL" id="SFJ76738.1"/>
    </source>
</evidence>
<dbReference type="RefSeq" id="WP_091508210.1">
    <property type="nucleotide sequence ID" value="NZ_FORP01000008.1"/>
</dbReference>
<gene>
    <name evidence="1" type="ORF">SAMN05421835_108190</name>
</gene>
<evidence type="ECO:0000313" key="2">
    <source>
        <dbReference type="Proteomes" id="UP000199025"/>
    </source>
</evidence>
<protein>
    <submittedName>
        <fullName evidence="1">Uncharacterized protein</fullName>
    </submittedName>
</protein>
<keyword evidence="2" id="KW-1185">Reference proteome</keyword>
<organism evidence="1 2">
    <name type="scientific">Amycolatopsis sacchari</name>
    <dbReference type="NCBI Taxonomy" id="115433"/>
    <lineage>
        <taxon>Bacteria</taxon>
        <taxon>Bacillati</taxon>
        <taxon>Actinomycetota</taxon>
        <taxon>Actinomycetes</taxon>
        <taxon>Pseudonocardiales</taxon>
        <taxon>Pseudonocardiaceae</taxon>
        <taxon>Amycolatopsis</taxon>
    </lineage>
</organism>
<dbReference type="AlphaFoldDB" id="A0A1I3TZK7"/>
<proteinExistence type="predicted"/>